<gene>
    <name evidence="1" type="primary">WBGene00276198</name>
</gene>
<protein>
    <submittedName>
        <fullName evidence="1">Uncharacterized protein</fullName>
    </submittedName>
</protein>
<dbReference type="EnsemblMetazoa" id="PPA37829.1">
    <property type="protein sequence ID" value="PPA37829.1"/>
    <property type="gene ID" value="WBGene00276198"/>
</dbReference>
<name>A0A2A6CRM2_PRIPA</name>
<accession>A0A8R1USG3</accession>
<reference evidence="1" key="2">
    <citation type="submission" date="2022-06" db="UniProtKB">
        <authorList>
            <consortium name="EnsemblMetazoa"/>
        </authorList>
    </citation>
    <scope>IDENTIFICATION</scope>
    <source>
        <strain evidence="1">PS312</strain>
    </source>
</reference>
<organism evidence="1 2">
    <name type="scientific">Pristionchus pacificus</name>
    <name type="common">Parasitic nematode worm</name>
    <dbReference type="NCBI Taxonomy" id="54126"/>
    <lineage>
        <taxon>Eukaryota</taxon>
        <taxon>Metazoa</taxon>
        <taxon>Ecdysozoa</taxon>
        <taxon>Nematoda</taxon>
        <taxon>Chromadorea</taxon>
        <taxon>Rhabditida</taxon>
        <taxon>Rhabditina</taxon>
        <taxon>Diplogasteromorpha</taxon>
        <taxon>Diplogasteroidea</taxon>
        <taxon>Neodiplogasteridae</taxon>
        <taxon>Pristionchus</taxon>
    </lineage>
</organism>
<dbReference type="InterPro" id="IPR038885">
    <property type="entry name" value="PLB1"/>
</dbReference>
<dbReference type="GO" id="GO:0004620">
    <property type="term" value="F:phospholipase activity"/>
    <property type="evidence" value="ECO:0000318"/>
    <property type="project" value="GO_Central"/>
</dbReference>
<dbReference type="OrthoDB" id="5804615at2759"/>
<evidence type="ECO:0000313" key="2">
    <source>
        <dbReference type="Proteomes" id="UP000005239"/>
    </source>
</evidence>
<proteinExistence type="predicted"/>
<accession>A0A2A6CRM2</accession>
<sequence length="416" mass="47308">MFLIFLPFFFPLLNGEIAFRINEKLSTDPEFFEQWKDLISIQDRQMGDHNEDHFHFSSLLDQLRTCPSIRTLSDGVHNLRVNDVAIYADLGHLSTYCNHNLTRLNNGDLDSCGHHSSSSSLPTLDKMFRVFNPNLTVINVHRKNGESFVNQVKAITERIQEIQGYEDKWKIIFMLPNIQDGEASETGQAAIEVLQGIEYLNDNLPKKTFIIVLKSSGKGIWKDASHAHSACLTLLDRWKKYVDHNSEEVWDQVNVIVEKNFQNQHFTVEILPLLNEGALAQLPNGSDLSSLGYDCAHWSERGLSLLHESIWTSMLSSLSMRSKEYRPVHFSPKCPEPRCPFVRTSSNSAVCLWSKIEDDQFPMAPQIIAVAILSVSALLCFVLVIFLCLRKDKGQLKKEKAFGSNFSSIKFIDDDA</sequence>
<dbReference type="PANTHER" id="PTHR21325:SF28">
    <property type="entry name" value="SGNH DOMAIN-CONTAINING PROTEIN"/>
    <property type="match status" value="1"/>
</dbReference>
<evidence type="ECO:0000313" key="1">
    <source>
        <dbReference type="EnsemblMetazoa" id="PPA37829.1"/>
    </source>
</evidence>
<keyword evidence="2" id="KW-1185">Reference proteome</keyword>
<reference evidence="2" key="1">
    <citation type="journal article" date="2008" name="Nat. Genet.">
        <title>The Pristionchus pacificus genome provides a unique perspective on nematode lifestyle and parasitism.</title>
        <authorList>
            <person name="Dieterich C."/>
            <person name="Clifton S.W."/>
            <person name="Schuster L.N."/>
            <person name="Chinwalla A."/>
            <person name="Delehaunty K."/>
            <person name="Dinkelacker I."/>
            <person name="Fulton L."/>
            <person name="Fulton R."/>
            <person name="Godfrey J."/>
            <person name="Minx P."/>
            <person name="Mitreva M."/>
            <person name="Roeseler W."/>
            <person name="Tian H."/>
            <person name="Witte H."/>
            <person name="Yang S.P."/>
            <person name="Wilson R.K."/>
            <person name="Sommer R.J."/>
        </authorList>
    </citation>
    <scope>NUCLEOTIDE SEQUENCE [LARGE SCALE GENOMIC DNA]</scope>
    <source>
        <strain evidence="2">PS312</strain>
    </source>
</reference>
<dbReference type="Proteomes" id="UP000005239">
    <property type="component" value="Unassembled WGS sequence"/>
</dbReference>
<dbReference type="AlphaFoldDB" id="A0A2A6CRM2"/>
<dbReference type="GO" id="GO:0006644">
    <property type="term" value="P:phospholipid metabolic process"/>
    <property type="evidence" value="ECO:0000318"/>
    <property type="project" value="GO_Central"/>
</dbReference>
<dbReference type="PANTHER" id="PTHR21325">
    <property type="entry name" value="PHOSPHOLIPASE B, PLB1"/>
    <property type="match status" value="1"/>
</dbReference>